<evidence type="ECO:0000313" key="1">
    <source>
        <dbReference type="Proteomes" id="UP000887574"/>
    </source>
</evidence>
<dbReference type="WBParaSite" id="jg3056">
    <property type="protein sequence ID" value="jg3056"/>
    <property type="gene ID" value="jg3056"/>
</dbReference>
<reference evidence="2" key="1">
    <citation type="submission" date="2022-11" db="UniProtKB">
        <authorList>
            <consortium name="WormBaseParasite"/>
        </authorList>
    </citation>
    <scope>IDENTIFICATION</scope>
</reference>
<evidence type="ECO:0000313" key="2">
    <source>
        <dbReference type="WBParaSite" id="jg3056"/>
    </source>
</evidence>
<organism evidence="1 2">
    <name type="scientific">Ditylenchus dipsaci</name>
    <dbReference type="NCBI Taxonomy" id="166011"/>
    <lineage>
        <taxon>Eukaryota</taxon>
        <taxon>Metazoa</taxon>
        <taxon>Ecdysozoa</taxon>
        <taxon>Nematoda</taxon>
        <taxon>Chromadorea</taxon>
        <taxon>Rhabditida</taxon>
        <taxon>Tylenchina</taxon>
        <taxon>Tylenchomorpha</taxon>
        <taxon>Sphaerularioidea</taxon>
        <taxon>Anguinidae</taxon>
        <taxon>Anguininae</taxon>
        <taxon>Ditylenchus</taxon>
    </lineage>
</organism>
<dbReference type="Proteomes" id="UP000887574">
    <property type="component" value="Unplaced"/>
</dbReference>
<name>A0A915E9T1_9BILA</name>
<dbReference type="AlphaFoldDB" id="A0A915E9T1"/>
<accession>A0A915E9T1</accession>
<sequence>MAVWVGNGLYPFSLFLSIPVSQINSTLFPFALAEQQQEEAVEKKYILFQQQQLAEILLNGRRQQLYLKCCSSSQFATSWLAGDSQRMPNLAGAPPNKRKIEQASVCKLSALFLRLLLQQ</sequence>
<keyword evidence="1" id="KW-1185">Reference proteome</keyword>
<protein>
    <submittedName>
        <fullName evidence="2">Uncharacterized protein</fullName>
    </submittedName>
</protein>
<proteinExistence type="predicted"/>